<dbReference type="Pfam" id="PF10417">
    <property type="entry name" value="1-cysPrx_C"/>
    <property type="match status" value="1"/>
</dbReference>
<evidence type="ECO:0000313" key="10">
    <source>
        <dbReference type="EMBL" id="JAQ17661.1"/>
    </source>
</evidence>
<accession>A0A146MCX7</accession>
<dbReference type="PANTHER" id="PTHR43503:SF4">
    <property type="entry name" value="PEROXIREDOXIN-6"/>
    <property type="match status" value="1"/>
</dbReference>
<dbReference type="InterPro" id="IPR045020">
    <property type="entry name" value="PRX_1cys"/>
</dbReference>
<evidence type="ECO:0000256" key="6">
    <source>
        <dbReference type="ARBA" id="ARBA00026176"/>
    </source>
</evidence>
<dbReference type="FunFam" id="3.40.30.10:FF:000011">
    <property type="entry name" value="Peroxiredoxin PRX1"/>
    <property type="match status" value="1"/>
</dbReference>
<reference evidence="10" key="1">
    <citation type="journal article" date="2016" name="Gigascience">
        <title>De novo construction of an expanded transcriptome assembly for the western tarnished plant bug, Lygus hesperus.</title>
        <authorList>
            <person name="Tassone E.E."/>
            <person name="Geib S.M."/>
            <person name="Hall B."/>
            <person name="Fabrick J.A."/>
            <person name="Brent C.S."/>
            <person name="Hull J.J."/>
        </authorList>
    </citation>
    <scope>NUCLEOTIDE SEQUENCE</scope>
</reference>
<evidence type="ECO:0000256" key="8">
    <source>
        <dbReference type="ARBA" id="ARBA00051132"/>
    </source>
</evidence>
<evidence type="ECO:0000256" key="4">
    <source>
        <dbReference type="ARBA" id="ARBA00023284"/>
    </source>
</evidence>
<keyword evidence="1" id="KW-0575">Peroxidase</keyword>
<dbReference type="GO" id="GO:0051920">
    <property type="term" value="F:peroxiredoxin activity"/>
    <property type="evidence" value="ECO:0007669"/>
    <property type="project" value="InterPro"/>
</dbReference>
<dbReference type="Gene3D" id="3.40.30.10">
    <property type="entry name" value="Glutaredoxin"/>
    <property type="match status" value="1"/>
</dbReference>
<dbReference type="InterPro" id="IPR036249">
    <property type="entry name" value="Thioredoxin-like_sf"/>
</dbReference>
<keyword evidence="2" id="KW-0049">Antioxidant</keyword>
<comment type="similarity">
    <text evidence="5">Belongs to the peroxiredoxin family. Prx6 subfamily.</text>
</comment>
<evidence type="ECO:0000256" key="2">
    <source>
        <dbReference type="ARBA" id="ARBA00022862"/>
    </source>
</evidence>
<evidence type="ECO:0000256" key="3">
    <source>
        <dbReference type="ARBA" id="ARBA00023002"/>
    </source>
</evidence>
<gene>
    <name evidence="10" type="primary">PRDX6_1</name>
    <name evidence="10" type="ORF">g.52794</name>
</gene>
<evidence type="ECO:0000256" key="1">
    <source>
        <dbReference type="ARBA" id="ARBA00022559"/>
    </source>
</evidence>
<comment type="function">
    <text evidence="7">Thiol-specific peroxidase that catalyzes the reduction of hydrogen peroxide and organic hydroperoxides to water and alcohols, respectively. Plays a role in cell protection against oxidative stress by detoxifying peroxides.</text>
</comment>
<dbReference type="InterPro" id="IPR013766">
    <property type="entry name" value="Thioredoxin_domain"/>
</dbReference>
<sequence>QLSSGTGIKSNPAFRLHAEKERNLNNPRLPTSLSIMVNLGDVIPDFSAKTTQGDIKFHEWVGDSWCILFSHPNAFTPVCTTELGRVAQLVPEFQSRNVKVIGCSCDAVPVQDKWIEDISSYAELPAMDFPFPIIADESRSLAVTLGMIDPEEKDKDGLPVTCRAVFVIDPSKKLRLLILYPATTGRNFDELLRVVESLQLTDAKKVATPSDWKSGDPVMIQPSVTDEEAKELFPLGFTTTKVPSGKGYIRLTPQPQLD</sequence>
<comment type="catalytic activity">
    <reaction evidence="8">
        <text>a hydroperoxide + [protein]-dithiol = [protein]-disulfide + an alcohol + H2O</text>
        <dbReference type="Rhea" id="RHEA:10008"/>
        <dbReference type="Rhea" id="RHEA-COMP:10593"/>
        <dbReference type="Rhea" id="RHEA-COMP:10594"/>
        <dbReference type="ChEBI" id="CHEBI:15377"/>
        <dbReference type="ChEBI" id="CHEBI:29950"/>
        <dbReference type="ChEBI" id="CHEBI:30879"/>
        <dbReference type="ChEBI" id="CHEBI:35924"/>
        <dbReference type="ChEBI" id="CHEBI:50058"/>
    </reaction>
</comment>
<dbReference type="AlphaFoldDB" id="A0A146MCX7"/>
<dbReference type="Gene3D" id="3.30.1020.10">
    <property type="entry name" value="Antioxidant, Horf6, Chain A, domain2"/>
    <property type="match status" value="1"/>
</dbReference>
<feature type="domain" description="Thioredoxin" evidence="9">
    <location>
        <begin position="37"/>
        <end position="200"/>
    </location>
</feature>
<dbReference type="GO" id="GO:0045454">
    <property type="term" value="P:cell redox homeostasis"/>
    <property type="evidence" value="ECO:0007669"/>
    <property type="project" value="TreeGrafter"/>
</dbReference>
<dbReference type="InterPro" id="IPR019479">
    <property type="entry name" value="Peroxiredoxin_C"/>
</dbReference>
<evidence type="ECO:0000259" key="9">
    <source>
        <dbReference type="PROSITE" id="PS51352"/>
    </source>
</evidence>
<organism evidence="10">
    <name type="scientific">Lygus hesperus</name>
    <name type="common">Western plant bug</name>
    <dbReference type="NCBI Taxonomy" id="30085"/>
    <lineage>
        <taxon>Eukaryota</taxon>
        <taxon>Metazoa</taxon>
        <taxon>Ecdysozoa</taxon>
        <taxon>Arthropoda</taxon>
        <taxon>Hexapoda</taxon>
        <taxon>Insecta</taxon>
        <taxon>Pterygota</taxon>
        <taxon>Neoptera</taxon>
        <taxon>Paraneoptera</taxon>
        <taxon>Hemiptera</taxon>
        <taxon>Heteroptera</taxon>
        <taxon>Panheteroptera</taxon>
        <taxon>Cimicomorpha</taxon>
        <taxon>Miridae</taxon>
        <taxon>Mirini</taxon>
        <taxon>Lygus</taxon>
    </lineage>
</organism>
<name>A0A146MCX7_LYGHE</name>
<feature type="non-terminal residue" evidence="10">
    <location>
        <position position="1"/>
    </location>
</feature>
<proteinExistence type="inferred from homology"/>
<evidence type="ECO:0000256" key="5">
    <source>
        <dbReference type="ARBA" id="ARBA00025719"/>
    </source>
</evidence>
<protein>
    <recommendedName>
        <fullName evidence="6">1-Cys peroxiredoxin</fullName>
    </recommendedName>
</protein>
<dbReference type="PROSITE" id="PS51352">
    <property type="entry name" value="THIOREDOXIN_2"/>
    <property type="match status" value="1"/>
</dbReference>
<evidence type="ECO:0000256" key="7">
    <source>
        <dbReference type="ARBA" id="ARBA00037420"/>
    </source>
</evidence>
<dbReference type="CDD" id="cd03016">
    <property type="entry name" value="PRX_1cys"/>
    <property type="match status" value="1"/>
</dbReference>
<dbReference type="GO" id="GO:0005829">
    <property type="term" value="C:cytosol"/>
    <property type="evidence" value="ECO:0007669"/>
    <property type="project" value="TreeGrafter"/>
</dbReference>
<dbReference type="FunFam" id="3.30.1020.10:FF:000001">
    <property type="entry name" value="1-Cys peroxiredoxin"/>
    <property type="match status" value="1"/>
</dbReference>
<dbReference type="InterPro" id="IPR000866">
    <property type="entry name" value="AhpC/TSA"/>
</dbReference>
<dbReference type="EMBL" id="GDHC01000968">
    <property type="protein sequence ID" value="JAQ17661.1"/>
    <property type="molecule type" value="Transcribed_RNA"/>
</dbReference>
<keyword evidence="3" id="KW-0560">Oxidoreductase</keyword>
<dbReference type="Pfam" id="PF00578">
    <property type="entry name" value="AhpC-TSA"/>
    <property type="match status" value="1"/>
</dbReference>
<dbReference type="SUPFAM" id="SSF52833">
    <property type="entry name" value="Thioredoxin-like"/>
    <property type="match status" value="1"/>
</dbReference>
<dbReference type="PANTHER" id="PTHR43503">
    <property type="entry name" value="MCG48959-RELATED"/>
    <property type="match status" value="1"/>
</dbReference>
<keyword evidence="4" id="KW-0676">Redox-active center</keyword>
<dbReference type="GO" id="GO:0005739">
    <property type="term" value="C:mitochondrion"/>
    <property type="evidence" value="ECO:0007669"/>
    <property type="project" value="TreeGrafter"/>
</dbReference>